<dbReference type="PANTHER" id="PTHR30011:SF16">
    <property type="entry name" value="C2H2 FINGER DOMAIN TRANSCRIPTION FACTOR (EUROFUNG)-RELATED"/>
    <property type="match status" value="1"/>
</dbReference>
<dbReference type="SUPFAM" id="SSF51679">
    <property type="entry name" value="Bacterial luciferase-like"/>
    <property type="match status" value="1"/>
</dbReference>
<keyword evidence="8" id="KW-1185">Reference proteome</keyword>
<evidence type="ECO:0000313" key="8">
    <source>
        <dbReference type="Proteomes" id="UP001219037"/>
    </source>
</evidence>
<keyword evidence="2" id="KW-0288">FMN</keyword>
<proteinExistence type="inferred from homology"/>
<dbReference type="Pfam" id="PF00296">
    <property type="entry name" value="Bac_luciferase"/>
    <property type="match status" value="1"/>
</dbReference>
<dbReference type="PANTHER" id="PTHR30011">
    <property type="entry name" value="ALKANESULFONATE MONOOXYGENASE-RELATED"/>
    <property type="match status" value="1"/>
</dbReference>
<dbReference type="Proteomes" id="UP001219037">
    <property type="component" value="Chromosome"/>
</dbReference>
<evidence type="ECO:0000256" key="4">
    <source>
        <dbReference type="ARBA" id="ARBA00023033"/>
    </source>
</evidence>
<keyword evidence="1" id="KW-0285">Flavoprotein</keyword>
<organism evidence="7 8">
    <name type="scientific">Citricoccus muralis</name>
    <dbReference type="NCBI Taxonomy" id="169134"/>
    <lineage>
        <taxon>Bacteria</taxon>
        <taxon>Bacillati</taxon>
        <taxon>Actinomycetota</taxon>
        <taxon>Actinomycetes</taxon>
        <taxon>Micrococcales</taxon>
        <taxon>Micrococcaceae</taxon>
        <taxon>Citricoccus</taxon>
    </lineage>
</organism>
<comment type="similarity">
    <text evidence="5">Belongs to the NtaA/SnaA/DszA monooxygenase family.</text>
</comment>
<dbReference type="InterPro" id="IPR036661">
    <property type="entry name" value="Luciferase-like_sf"/>
</dbReference>
<evidence type="ECO:0000256" key="3">
    <source>
        <dbReference type="ARBA" id="ARBA00023002"/>
    </source>
</evidence>
<keyword evidence="3" id="KW-0560">Oxidoreductase</keyword>
<dbReference type="InterPro" id="IPR016215">
    <property type="entry name" value="NTA_MOA"/>
</dbReference>
<dbReference type="Gene3D" id="3.20.20.30">
    <property type="entry name" value="Luciferase-like domain"/>
    <property type="match status" value="1"/>
</dbReference>
<evidence type="ECO:0000259" key="6">
    <source>
        <dbReference type="Pfam" id="PF00296"/>
    </source>
</evidence>
<gene>
    <name evidence="7" type="ORF">P8192_01830</name>
</gene>
<evidence type="ECO:0000256" key="1">
    <source>
        <dbReference type="ARBA" id="ARBA00022630"/>
    </source>
</evidence>
<dbReference type="InterPro" id="IPR051260">
    <property type="entry name" value="Diverse_substr_monoxygenases"/>
</dbReference>
<reference evidence="7 8" key="1">
    <citation type="submission" date="2023-04" db="EMBL/GenBank/DDBJ databases">
        <title>Funneling lignin-derived compounds into biodiesel using alkali-halophilic Citricoccus sp. P2.</title>
        <authorList>
            <person name="Luo C.-B."/>
        </authorList>
    </citation>
    <scope>NUCLEOTIDE SEQUENCE [LARGE SCALE GENOMIC DNA]</scope>
    <source>
        <strain evidence="7 8">P2</strain>
    </source>
</reference>
<evidence type="ECO:0000256" key="2">
    <source>
        <dbReference type="ARBA" id="ARBA00022643"/>
    </source>
</evidence>
<accession>A0ABY8H7T0</accession>
<feature type="domain" description="Luciferase-like" evidence="6">
    <location>
        <begin position="27"/>
        <end position="266"/>
    </location>
</feature>
<sequence>MTTTQPSTSASFRLGVALKDTGWSDTAPASTVDPSGWLRQLRTAEEAGLAFATLHDAFRFEGAPRLDAALLGSWLAAGTERIGIIPTVTTTHTEPFHVSKALATLDYIGTGRAGWLVEVSPTAEEAQLFGRDRTDLAPSTLYAEAQEAVDVVRRLWDSWEDDAEIRDASTGRFIDREKLHYIDYESPRFSVKGPSITPRPPQGQPVVAYAGHTPEHIGAALDGADVLFAAPRDLREAEAIIQWVRRTETAGGSPRTPLVVYADVPVRLGSSTTSSTAGTVEDWGFGEVLTSVERTAERLQELRDLGFAGARLLPAVHDTDLAAVRDDLVPALRQLGLFTEDEPATLRDVFGLGPAENRYAQSAVDTASAPTTTGVLS</sequence>
<name>A0ABY8H7T0_9MICC</name>
<evidence type="ECO:0000256" key="5">
    <source>
        <dbReference type="ARBA" id="ARBA00033748"/>
    </source>
</evidence>
<dbReference type="PIRSF" id="PIRSF000337">
    <property type="entry name" value="NTA_MOA"/>
    <property type="match status" value="1"/>
</dbReference>
<evidence type="ECO:0000313" key="7">
    <source>
        <dbReference type="EMBL" id="WFP16889.1"/>
    </source>
</evidence>
<keyword evidence="4" id="KW-0503">Monooxygenase</keyword>
<dbReference type="InterPro" id="IPR011251">
    <property type="entry name" value="Luciferase-like_dom"/>
</dbReference>
<dbReference type="RefSeq" id="WP_278158017.1">
    <property type="nucleotide sequence ID" value="NZ_CP121252.1"/>
</dbReference>
<protein>
    <submittedName>
        <fullName evidence="7">LLM class flavin-dependent oxidoreductase</fullName>
    </submittedName>
</protein>
<dbReference type="EMBL" id="CP121252">
    <property type="protein sequence ID" value="WFP16889.1"/>
    <property type="molecule type" value="Genomic_DNA"/>
</dbReference>